<keyword evidence="8" id="KW-0809">Transit peptide</keyword>
<evidence type="ECO:0000256" key="10">
    <source>
        <dbReference type="ARBA" id="ARBA00023052"/>
    </source>
</evidence>
<evidence type="ECO:0000259" key="16">
    <source>
        <dbReference type="Pfam" id="PF00676"/>
    </source>
</evidence>
<dbReference type="SUPFAM" id="SSF52518">
    <property type="entry name" value="Thiamin diphosphate-binding fold (THDP-binding)"/>
    <property type="match status" value="1"/>
</dbReference>
<keyword evidence="10" id="KW-0786">Thiamine pyrophosphate</keyword>
<comment type="function">
    <text evidence="12">The 2-oxoglutarate dehydrogenase complex catalyzes the overall conversion of 2-oxoglutarate to succinyl-CoA and CO(2). It contains multiple copies of three enzymatic components: 2-oxoglutarate dehydrogenase (E1), dihydrolipoamide succinyltransferase (E2) and lipoamide dehydrogenase (E3).</text>
</comment>
<keyword evidence="7" id="KW-0460">Magnesium</keyword>
<evidence type="ECO:0000256" key="7">
    <source>
        <dbReference type="ARBA" id="ARBA00022842"/>
    </source>
</evidence>
<name>A0A915N9T1_MELJA</name>
<dbReference type="InterPro" id="IPR029061">
    <property type="entry name" value="THDP-binding"/>
</dbReference>
<evidence type="ECO:0000256" key="11">
    <source>
        <dbReference type="ARBA" id="ARBA00023128"/>
    </source>
</evidence>
<evidence type="ECO:0000256" key="14">
    <source>
        <dbReference type="ARBA" id="ARBA00042984"/>
    </source>
</evidence>
<dbReference type="Gene3D" id="3.40.50.970">
    <property type="match status" value="1"/>
</dbReference>
<accession>A0A915N9T1</accession>
<reference evidence="19" key="1">
    <citation type="submission" date="2022-11" db="UniProtKB">
        <authorList>
            <consortium name="WormBaseParasite"/>
        </authorList>
    </citation>
    <scope>IDENTIFICATION</scope>
</reference>
<dbReference type="GO" id="GO:0005759">
    <property type="term" value="C:mitochondrial matrix"/>
    <property type="evidence" value="ECO:0007669"/>
    <property type="project" value="UniProtKB-SubCell"/>
</dbReference>
<comment type="similarity">
    <text evidence="4">Belongs to the alpha-ketoglutarate dehydrogenase family.</text>
</comment>
<dbReference type="GO" id="GO:0004591">
    <property type="term" value="F:oxoglutarate dehydrogenase (succinyl-transferring) activity"/>
    <property type="evidence" value="ECO:0007669"/>
    <property type="project" value="UniProtKB-EC"/>
</dbReference>
<dbReference type="GO" id="GO:0046872">
    <property type="term" value="F:metal ion binding"/>
    <property type="evidence" value="ECO:0007669"/>
    <property type="project" value="UniProtKB-KW"/>
</dbReference>
<dbReference type="GO" id="GO:0045252">
    <property type="term" value="C:oxoglutarate dehydrogenase complex"/>
    <property type="evidence" value="ECO:0007669"/>
    <property type="project" value="TreeGrafter"/>
</dbReference>
<dbReference type="GO" id="GO:0006099">
    <property type="term" value="P:tricarboxylic acid cycle"/>
    <property type="evidence" value="ECO:0007669"/>
    <property type="project" value="TreeGrafter"/>
</dbReference>
<keyword evidence="9" id="KW-0560">Oxidoreductase</keyword>
<dbReference type="Pfam" id="PF00676">
    <property type="entry name" value="E1_dh"/>
    <property type="match status" value="1"/>
</dbReference>
<evidence type="ECO:0000256" key="5">
    <source>
        <dbReference type="ARBA" id="ARBA00012280"/>
    </source>
</evidence>
<dbReference type="FunFam" id="3.40.50.970:FF:000002">
    <property type="entry name" value="2-oxoglutarate dehydrogenase, E1 component"/>
    <property type="match status" value="1"/>
</dbReference>
<dbReference type="Gene3D" id="1.10.287.1150">
    <property type="entry name" value="TPP helical domain"/>
    <property type="match status" value="1"/>
</dbReference>
<evidence type="ECO:0000313" key="18">
    <source>
        <dbReference type="Proteomes" id="UP000887561"/>
    </source>
</evidence>
<dbReference type="GO" id="GO:0030976">
    <property type="term" value="F:thiamine pyrophosphate binding"/>
    <property type="evidence" value="ECO:0007669"/>
    <property type="project" value="InterPro"/>
</dbReference>
<keyword evidence="11" id="KW-0496">Mitochondrion</keyword>
<evidence type="ECO:0000256" key="4">
    <source>
        <dbReference type="ARBA" id="ARBA00006936"/>
    </source>
</evidence>
<dbReference type="EC" id="1.2.4.2" evidence="5"/>
<evidence type="ECO:0000259" key="17">
    <source>
        <dbReference type="Pfam" id="PF16078"/>
    </source>
</evidence>
<evidence type="ECO:0000256" key="3">
    <source>
        <dbReference type="ARBA" id="ARBA00004305"/>
    </source>
</evidence>
<evidence type="ECO:0000256" key="9">
    <source>
        <dbReference type="ARBA" id="ARBA00023002"/>
    </source>
</evidence>
<comment type="cofactor">
    <cofactor evidence="2">
        <name>thiamine diphosphate</name>
        <dbReference type="ChEBI" id="CHEBI:58937"/>
    </cofactor>
</comment>
<evidence type="ECO:0000313" key="19">
    <source>
        <dbReference type="WBParaSite" id="scaffold8162_cov267.g12799"/>
    </source>
</evidence>
<comment type="catalytic activity">
    <reaction evidence="15">
        <text>N(6)-[(R)-lipoyl]-L-lysyl-[protein] + 2-oxoglutarate + H(+) = N(6)-[(R)-S(8)-succinyldihydrolipoyl]-L-lysyl-[protein] + CO2</text>
        <dbReference type="Rhea" id="RHEA:12188"/>
        <dbReference type="Rhea" id="RHEA-COMP:10474"/>
        <dbReference type="Rhea" id="RHEA-COMP:20092"/>
        <dbReference type="ChEBI" id="CHEBI:15378"/>
        <dbReference type="ChEBI" id="CHEBI:16526"/>
        <dbReference type="ChEBI" id="CHEBI:16810"/>
        <dbReference type="ChEBI" id="CHEBI:83099"/>
        <dbReference type="ChEBI" id="CHEBI:83120"/>
        <dbReference type="EC" id="1.2.4.2"/>
    </reaction>
</comment>
<feature type="domain" description="Dehydrogenase E1 component" evidence="16">
    <location>
        <begin position="244"/>
        <end position="561"/>
    </location>
</feature>
<dbReference type="CDD" id="cd02016">
    <property type="entry name" value="TPP_E1_OGDC_like"/>
    <property type="match status" value="1"/>
</dbReference>
<comment type="subcellular location">
    <subcellularLocation>
        <location evidence="3">Mitochondrion matrix</location>
    </subcellularLocation>
</comment>
<dbReference type="Proteomes" id="UP000887561">
    <property type="component" value="Unplaced"/>
</dbReference>
<dbReference type="AlphaFoldDB" id="A0A915N9T1"/>
<comment type="cofactor">
    <cofactor evidence="1">
        <name>Mg(2+)</name>
        <dbReference type="ChEBI" id="CHEBI:18420"/>
    </cofactor>
</comment>
<organism evidence="18 19">
    <name type="scientific">Meloidogyne javanica</name>
    <name type="common">Root-knot nematode worm</name>
    <dbReference type="NCBI Taxonomy" id="6303"/>
    <lineage>
        <taxon>Eukaryota</taxon>
        <taxon>Metazoa</taxon>
        <taxon>Ecdysozoa</taxon>
        <taxon>Nematoda</taxon>
        <taxon>Chromadorea</taxon>
        <taxon>Rhabditida</taxon>
        <taxon>Tylenchina</taxon>
        <taxon>Tylenchomorpha</taxon>
        <taxon>Tylenchoidea</taxon>
        <taxon>Meloidogynidae</taxon>
        <taxon>Meloidogyninae</taxon>
        <taxon>Meloidogyne</taxon>
        <taxon>Meloidogyne incognita group</taxon>
    </lineage>
</organism>
<dbReference type="PANTHER" id="PTHR23152">
    <property type="entry name" value="2-OXOGLUTARATE DEHYDROGENASE"/>
    <property type="match status" value="1"/>
</dbReference>
<dbReference type="InterPro" id="IPR032106">
    <property type="entry name" value="2-oxogl_dehyd_N"/>
</dbReference>
<dbReference type="PANTHER" id="PTHR23152:SF4">
    <property type="entry name" value="2-OXOADIPATE DEHYDROGENASE COMPLEX COMPONENT E1"/>
    <property type="match status" value="1"/>
</dbReference>
<feature type="domain" description="2-oxoglutarate dehydrogenase E1 component N-terminal" evidence="17">
    <location>
        <begin position="28"/>
        <end position="66"/>
    </location>
</feature>
<evidence type="ECO:0000256" key="8">
    <source>
        <dbReference type="ARBA" id="ARBA00022946"/>
    </source>
</evidence>
<proteinExistence type="inferred from homology"/>
<dbReference type="WBParaSite" id="scaffold8162_cov267.g12799">
    <property type="protein sequence ID" value="scaffold8162_cov267.g12799"/>
    <property type="gene ID" value="scaffold8162_cov267.g12799"/>
</dbReference>
<evidence type="ECO:0000256" key="13">
    <source>
        <dbReference type="ARBA" id="ARBA00040267"/>
    </source>
</evidence>
<keyword evidence="6" id="KW-0479">Metal-binding</keyword>
<dbReference type="Pfam" id="PF16078">
    <property type="entry name" value="2-oxogl_dehyd_N"/>
    <property type="match status" value="1"/>
</dbReference>
<evidence type="ECO:0000256" key="1">
    <source>
        <dbReference type="ARBA" id="ARBA00001946"/>
    </source>
</evidence>
<protein>
    <recommendedName>
        <fullName evidence="13">2-oxoglutarate dehydrogenase, mitochondrial</fullName>
        <ecNumber evidence="5">1.2.4.2</ecNumber>
    </recommendedName>
    <alternativeName>
        <fullName evidence="14">2-oxoglutarate dehydrogenase complex component E1</fullName>
    </alternativeName>
</protein>
<evidence type="ECO:0000256" key="6">
    <source>
        <dbReference type="ARBA" id="ARBA00022723"/>
    </source>
</evidence>
<dbReference type="FunFam" id="1.10.287.1150:FF:000002">
    <property type="entry name" value="2-oxoglutarate dehydrogenase E1 component"/>
    <property type="match status" value="1"/>
</dbReference>
<dbReference type="InterPro" id="IPR001017">
    <property type="entry name" value="DH_E1"/>
</dbReference>
<dbReference type="InterPro" id="IPR011603">
    <property type="entry name" value="2oxoglutarate_DH_E1"/>
</dbReference>
<evidence type="ECO:0000256" key="12">
    <source>
        <dbReference type="ARBA" id="ARBA00037426"/>
    </source>
</evidence>
<keyword evidence="18" id="KW-1185">Reference proteome</keyword>
<evidence type="ECO:0000256" key="2">
    <source>
        <dbReference type="ARBA" id="ARBA00001964"/>
    </source>
</evidence>
<sequence length="569" mass="64636">MLNRVSTRTFSLSVRWLQTPHSRVAAEPFMNGSSGIYIEQMYESWLHDKSSVHKSWDAYFSNVHAGAEPGQAFQSPSIFSQGVPTPHATLAMRDFKEVQPSTATSVIPADDLTRAINDHLKIQLLIRSFQTRGHNIADLDPLGINSADLDDTIPRELELDFYGFSEQDLDREFLLPPTTFIGGDKATLPLRDIFDRLKRIYCHRTGIEYMHLTNYEQQDWVRKHFEAPRVTELTPAQKKVLFKRLIRSTKFEDFLAKKWPSEKRFGLEGCEVLIPAMKQVIDQSSAMGVDSIVIGMPHRGRLNVLSNVCRQPLSTILSQFSTLEPTDEGSGDVKYHLGVCIERLNRQSQRNIKIAVVANPSHLEAVDPVVQGKVHAEAYYSNDPTCDRHLALVLHGDASFSGQGVVMETFNLNDLRDYTIHGAIHIVVNNQIGFTTDPRSSRSSPYCTDAGRVMGAPIFHVNADDPEAVMHVCNVASEWRKEFRKDVIIDLVCYRRYGHNELDEPMFTQPLMYQRIKQTKPVLEQYQKKILAEGVADQEYVDDEFSKYGSILEEAYESAKKITTVRNRD</sequence>
<evidence type="ECO:0000256" key="15">
    <source>
        <dbReference type="ARBA" id="ARBA00051911"/>
    </source>
</evidence>